<dbReference type="EMBL" id="CM017321">
    <property type="protein sequence ID" value="KAE7996531.1"/>
    <property type="molecule type" value="Genomic_DNA"/>
</dbReference>
<evidence type="ECO:0000313" key="2">
    <source>
        <dbReference type="Proteomes" id="UP000327013"/>
    </source>
</evidence>
<dbReference type="Proteomes" id="UP000327013">
    <property type="component" value="Chromosome 1"/>
</dbReference>
<gene>
    <name evidence="1" type="ORF">FH972_001246</name>
</gene>
<protein>
    <submittedName>
        <fullName evidence="1">Uncharacterized protein</fullName>
    </submittedName>
</protein>
<evidence type="ECO:0000313" key="1">
    <source>
        <dbReference type="EMBL" id="KAE7996531.1"/>
    </source>
</evidence>
<dbReference type="AlphaFoldDB" id="A0A5N6QDK7"/>
<organism evidence="1 2">
    <name type="scientific">Carpinus fangiana</name>
    <dbReference type="NCBI Taxonomy" id="176857"/>
    <lineage>
        <taxon>Eukaryota</taxon>
        <taxon>Viridiplantae</taxon>
        <taxon>Streptophyta</taxon>
        <taxon>Embryophyta</taxon>
        <taxon>Tracheophyta</taxon>
        <taxon>Spermatophyta</taxon>
        <taxon>Magnoliopsida</taxon>
        <taxon>eudicotyledons</taxon>
        <taxon>Gunneridae</taxon>
        <taxon>Pentapetalae</taxon>
        <taxon>rosids</taxon>
        <taxon>fabids</taxon>
        <taxon>Fagales</taxon>
        <taxon>Betulaceae</taxon>
        <taxon>Carpinus</taxon>
    </lineage>
</organism>
<sequence>MPENQSTGYLIALPSACGLANLLKNSDDFFRRDVAGHRDLVELRFDVVRFNIW</sequence>
<keyword evidence="2" id="KW-1185">Reference proteome</keyword>
<name>A0A5N6QDK7_9ROSI</name>
<accession>A0A5N6QDK7</accession>
<proteinExistence type="predicted"/>
<reference evidence="1 2" key="1">
    <citation type="submission" date="2019-06" db="EMBL/GenBank/DDBJ databases">
        <title>A chromosomal-level reference genome of Carpinus fangiana (Coryloideae, Betulaceae).</title>
        <authorList>
            <person name="Yang X."/>
            <person name="Wang Z."/>
            <person name="Zhang L."/>
            <person name="Hao G."/>
            <person name="Liu J."/>
            <person name="Yang Y."/>
        </authorList>
    </citation>
    <scope>NUCLEOTIDE SEQUENCE [LARGE SCALE GENOMIC DNA]</scope>
    <source>
        <strain evidence="1">Cfa_2016G</strain>
        <tissue evidence="1">Leaf</tissue>
    </source>
</reference>